<keyword evidence="10" id="KW-1133">Transmembrane helix</keyword>
<dbReference type="GO" id="GO:0042776">
    <property type="term" value="P:proton motive force-driven mitochondrial ATP synthesis"/>
    <property type="evidence" value="ECO:0007669"/>
    <property type="project" value="TreeGrafter"/>
</dbReference>
<evidence type="ECO:0000256" key="9">
    <source>
        <dbReference type="ARBA" id="ARBA00023310"/>
    </source>
</evidence>
<dbReference type="InterPro" id="IPR019344">
    <property type="entry name" value="F1F0-ATPsyn_F_prd"/>
</dbReference>
<organism evidence="11 12">
    <name type="scientific">Sphenodon punctatus</name>
    <name type="common">Tuatara</name>
    <name type="synonym">Hatteria punctata</name>
    <dbReference type="NCBI Taxonomy" id="8508"/>
    <lineage>
        <taxon>Eukaryota</taxon>
        <taxon>Metazoa</taxon>
        <taxon>Chordata</taxon>
        <taxon>Craniata</taxon>
        <taxon>Vertebrata</taxon>
        <taxon>Euteleostomi</taxon>
        <taxon>Lepidosauria</taxon>
        <taxon>Sphenodontia</taxon>
        <taxon>Sphenodontidae</taxon>
        <taxon>Sphenodon</taxon>
    </lineage>
</organism>
<reference evidence="11" key="2">
    <citation type="submission" date="2025-09" db="UniProtKB">
        <authorList>
            <consortium name="Ensembl"/>
        </authorList>
    </citation>
    <scope>IDENTIFICATION</scope>
</reference>
<keyword evidence="8 10" id="KW-0472">Membrane</keyword>
<evidence type="ECO:0000256" key="1">
    <source>
        <dbReference type="ARBA" id="ARBA00004325"/>
    </source>
</evidence>
<evidence type="ECO:0000256" key="5">
    <source>
        <dbReference type="ARBA" id="ARBA00022781"/>
    </source>
</evidence>
<evidence type="ECO:0000256" key="10">
    <source>
        <dbReference type="SAM" id="Phobius"/>
    </source>
</evidence>
<keyword evidence="3" id="KW-0813">Transport</keyword>
<dbReference type="GeneTree" id="ENSGT00950000186141"/>
<reference evidence="11" key="1">
    <citation type="submission" date="2025-08" db="UniProtKB">
        <authorList>
            <consortium name="Ensembl"/>
        </authorList>
    </citation>
    <scope>IDENTIFICATION</scope>
</reference>
<evidence type="ECO:0000313" key="12">
    <source>
        <dbReference type="Proteomes" id="UP000694392"/>
    </source>
</evidence>
<evidence type="ECO:0000256" key="2">
    <source>
        <dbReference type="ARBA" id="ARBA00005895"/>
    </source>
</evidence>
<protein>
    <submittedName>
        <fullName evidence="11">Uncharacterized protein</fullName>
    </submittedName>
</protein>
<evidence type="ECO:0000313" key="11">
    <source>
        <dbReference type="Ensembl" id="ENSSPUP00000004632.1"/>
    </source>
</evidence>
<name>A0A8D0GCF3_SPHPU</name>
<dbReference type="GO" id="GO:0045259">
    <property type="term" value="C:proton-transporting ATP synthase complex"/>
    <property type="evidence" value="ECO:0007669"/>
    <property type="project" value="UniProtKB-KW"/>
</dbReference>
<dbReference type="AlphaFoldDB" id="A0A8D0GCF3"/>
<accession>A0A8D0GCF3</accession>
<proteinExistence type="inferred from homology"/>
<keyword evidence="5" id="KW-0375">Hydrogen ion transport</keyword>
<keyword evidence="6" id="KW-0406">Ion transport</keyword>
<comment type="subcellular location">
    <subcellularLocation>
        <location evidence="1">Mitochondrion membrane</location>
    </subcellularLocation>
</comment>
<keyword evidence="7" id="KW-0496">Mitochondrion</keyword>
<evidence type="ECO:0000256" key="7">
    <source>
        <dbReference type="ARBA" id="ARBA00023128"/>
    </source>
</evidence>
<sequence>MGLYLTLKVRCHAQGILGIATLECLELQEKLIAASQPEPVFCLSLSVPVKDMRLLEVKLGELPTWLATRNYSPISLTCLGTGIGGLAILLTGYVVVSYIWEYDRLKHERWRKYH</sequence>
<dbReference type="PANTHER" id="PTHR13080:SF20">
    <property type="entry name" value="ATP SYNTHASE SUBUNIT F, MITOCHONDRIAL-RELATED"/>
    <property type="match status" value="1"/>
</dbReference>
<dbReference type="PANTHER" id="PTHR13080">
    <property type="entry name" value="ATP SYNTHASE F CHAIN, MITOCHONDRIAL-RELATED"/>
    <property type="match status" value="1"/>
</dbReference>
<comment type="similarity">
    <text evidence="2">Belongs to the ATPase F chain family.</text>
</comment>
<evidence type="ECO:0000256" key="8">
    <source>
        <dbReference type="ARBA" id="ARBA00023136"/>
    </source>
</evidence>
<dbReference type="GO" id="GO:0031966">
    <property type="term" value="C:mitochondrial membrane"/>
    <property type="evidence" value="ECO:0007669"/>
    <property type="project" value="UniProtKB-SubCell"/>
</dbReference>
<keyword evidence="9" id="KW-0066">ATP synthesis</keyword>
<dbReference type="Ensembl" id="ENSSPUT00000004914.1">
    <property type="protein sequence ID" value="ENSSPUP00000004632.1"/>
    <property type="gene ID" value="ENSSPUG00000003555.1"/>
</dbReference>
<feature type="transmembrane region" description="Helical" evidence="10">
    <location>
        <begin position="74"/>
        <end position="100"/>
    </location>
</feature>
<evidence type="ECO:0000256" key="3">
    <source>
        <dbReference type="ARBA" id="ARBA00022448"/>
    </source>
</evidence>
<keyword evidence="12" id="KW-1185">Reference proteome</keyword>
<evidence type="ECO:0000256" key="4">
    <source>
        <dbReference type="ARBA" id="ARBA00022547"/>
    </source>
</evidence>
<evidence type="ECO:0000256" key="6">
    <source>
        <dbReference type="ARBA" id="ARBA00023065"/>
    </source>
</evidence>
<keyword evidence="10" id="KW-0812">Transmembrane</keyword>
<keyword evidence="4" id="KW-0138">CF(0)</keyword>
<dbReference type="Proteomes" id="UP000694392">
    <property type="component" value="Unplaced"/>
</dbReference>
<dbReference type="GO" id="GO:0046933">
    <property type="term" value="F:proton-transporting ATP synthase activity, rotational mechanism"/>
    <property type="evidence" value="ECO:0007669"/>
    <property type="project" value="TreeGrafter"/>
</dbReference>